<keyword evidence="2" id="KW-1185">Reference proteome</keyword>
<dbReference type="AlphaFoldDB" id="A0A232FCW9"/>
<name>A0A232FCW9_9HYME</name>
<dbReference type="EMBL" id="NNAY01000462">
    <property type="protein sequence ID" value="OXU28197.1"/>
    <property type="molecule type" value="Genomic_DNA"/>
</dbReference>
<proteinExistence type="predicted"/>
<reference evidence="1 2" key="1">
    <citation type="journal article" date="2017" name="Curr. Biol.">
        <title>The Evolution of Venom by Co-option of Single-Copy Genes.</title>
        <authorList>
            <person name="Martinson E.O."/>
            <person name="Mrinalini"/>
            <person name="Kelkar Y.D."/>
            <person name="Chang C.H."/>
            <person name="Werren J.H."/>
        </authorList>
    </citation>
    <scope>NUCLEOTIDE SEQUENCE [LARGE SCALE GENOMIC DNA]</scope>
    <source>
        <strain evidence="1 2">Alberta</strain>
        <tissue evidence="1">Whole body</tissue>
    </source>
</reference>
<comment type="caution">
    <text evidence="1">The sequence shown here is derived from an EMBL/GenBank/DDBJ whole genome shotgun (WGS) entry which is preliminary data.</text>
</comment>
<dbReference type="Proteomes" id="UP000215335">
    <property type="component" value="Unassembled WGS sequence"/>
</dbReference>
<organism evidence="1 2">
    <name type="scientific">Trichomalopsis sarcophagae</name>
    <dbReference type="NCBI Taxonomy" id="543379"/>
    <lineage>
        <taxon>Eukaryota</taxon>
        <taxon>Metazoa</taxon>
        <taxon>Ecdysozoa</taxon>
        <taxon>Arthropoda</taxon>
        <taxon>Hexapoda</taxon>
        <taxon>Insecta</taxon>
        <taxon>Pterygota</taxon>
        <taxon>Neoptera</taxon>
        <taxon>Endopterygota</taxon>
        <taxon>Hymenoptera</taxon>
        <taxon>Apocrita</taxon>
        <taxon>Proctotrupomorpha</taxon>
        <taxon>Chalcidoidea</taxon>
        <taxon>Pteromalidae</taxon>
        <taxon>Pteromalinae</taxon>
        <taxon>Trichomalopsis</taxon>
    </lineage>
</organism>
<evidence type="ECO:0000313" key="2">
    <source>
        <dbReference type="Proteomes" id="UP000215335"/>
    </source>
</evidence>
<protein>
    <submittedName>
        <fullName evidence="1">Uncharacterized protein</fullName>
    </submittedName>
</protein>
<evidence type="ECO:0000313" key="1">
    <source>
        <dbReference type="EMBL" id="OXU28197.1"/>
    </source>
</evidence>
<gene>
    <name evidence="1" type="ORF">TSAR_008330</name>
</gene>
<sequence>MSRAPHTHTYVHNERPVDLVNYKVFVASPKSVIGRARESFARRDVPFERAQNALLAVSARGPCFRQREKKKERERRLERCHVPDKGNCCVFNRWDAYAGDGTSSSSSS</sequence>
<accession>A0A232FCW9</accession>
<feature type="non-terminal residue" evidence="1">
    <location>
        <position position="108"/>
    </location>
</feature>